<evidence type="ECO:0000256" key="1">
    <source>
        <dbReference type="SAM" id="MobiDB-lite"/>
    </source>
</evidence>
<evidence type="ECO:0000313" key="4">
    <source>
        <dbReference type="EMBL" id="PIO45780.1"/>
    </source>
</evidence>
<proteinExistence type="predicted"/>
<feature type="region of interest" description="Disordered" evidence="1">
    <location>
        <begin position="90"/>
        <end position="218"/>
    </location>
</feature>
<keyword evidence="5" id="KW-1185">Reference proteome</keyword>
<dbReference type="EMBL" id="MZMT01000017">
    <property type="protein sequence ID" value="PIO45780.1"/>
    <property type="molecule type" value="Genomic_DNA"/>
</dbReference>
<gene>
    <name evidence="4" type="ORF">B5P45_06745</name>
</gene>
<dbReference type="SUPFAM" id="SSF55166">
    <property type="entry name" value="Hedgehog/DD-peptidase"/>
    <property type="match status" value="1"/>
</dbReference>
<evidence type="ECO:0000256" key="2">
    <source>
        <dbReference type="SAM" id="SignalP"/>
    </source>
</evidence>
<evidence type="ECO:0000259" key="3">
    <source>
        <dbReference type="Pfam" id="PF08291"/>
    </source>
</evidence>
<feature type="compositionally biased region" description="Low complexity" evidence="1">
    <location>
        <begin position="104"/>
        <end position="123"/>
    </location>
</feature>
<feature type="compositionally biased region" description="Polar residues" evidence="1">
    <location>
        <begin position="160"/>
        <end position="170"/>
    </location>
</feature>
<dbReference type="AlphaFoldDB" id="A0A2N9W212"/>
<accession>A0A2N9W212</accession>
<feature type="signal peptide" evidence="2">
    <location>
        <begin position="1"/>
        <end position="29"/>
    </location>
</feature>
<keyword evidence="2" id="KW-0732">Signal</keyword>
<dbReference type="Pfam" id="PF08291">
    <property type="entry name" value="Peptidase_M15_3"/>
    <property type="match status" value="1"/>
</dbReference>
<organism evidence="4 5">
    <name type="scientific">Phyllobacterium zundukense</name>
    <dbReference type="NCBI Taxonomy" id="1867719"/>
    <lineage>
        <taxon>Bacteria</taxon>
        <taxon>Pseudomonadati</taxon>
        <taxon>Pseudomonadota</taxon>
        <taxon>Alphaproteobacteria</taxon>
        <taxon>Hyphomicrobiales</taxon>
        <taxon>Phyllobacteriaceae</taxon>
        <taxon>Phyllobacterium</taxon>
    </lineage>
</organism>
<comment type="caution">
    <text evidence="4">The sequence shown here is derived from an EMBL/GenBank/DDBJ whole genome shotgun (WGS) entry which is preliminary data.</text>
</comment>
<dbReference type="Gene3D" id="3.30.1380.10">
    <property type="match status" value="1"/>
</dbReference>
<feature type="compositionally biased region" description="Low complexity" evidence="1">
    <location>
        <begin position="198"/>
        <end position="217"/>
    </location>
</feature>
<reference evidence="5" key="1">
    <citation type="journal article" date="2017" name="Int J Environ Stud">
        <title>Does the Miocene-Pliocene relict legume Oxytropis triphylla form nitrogen-fixing nodules with a combination of bacterial strains?</title>
        <authorList>
            <person name="Safronova V."/>
            <person name="Belimov A."/>
            <person name="Sazanova A."/>
            <person name="Kuznetsova I."/>
            <person name="Popova J."/>
            <person name="Andronov E."/>
            <person name="Verkhozina A."/>
            <person name="Tikhonovich I."/>
        </authorList>
    </citation>
    <scope>NUCLEOTIDE SEQUENCE [LARGE SCALE GENOMIC DNA]</scope>
    <source>
        <strain evidence="5">Tri-38</strain>
    </source>
</reference>
<evidence type="ECO:0000313" key="5">
    <source>
        <dbReference type="Proteomes" id="UP000232163"/>
    </source>
</evidence>
<dbReference type="KEGG" id="pht:BLM14_07785"/>
<dbReference type="Proteomes" id="UP000232163">
    <property type="component" value="Unassembled WGS sequence"/>
</dbReference>
<dbReference type="InterPro" id="IPR013230">
    <property type="entry name" value="Peptidase_M15A_C"/>
</dbReference>
<dbReference type="InterPro" id="IPR009045">
    <property type="entry name" value="Zn_M74/Hedgehog-like"/>
</dbReference>
<feature type="domain" description="Peptidase M15A C-terminal" evidence="3">
    <location>
        <begin position="321"/>
        <end position="424"/>
    </location>
</feature>
<feature type="chain" id="PRO_5014822065" description="Peptidase M15A C-terminal domain-containing protein" evidence="2">
    <location>
        <begin position="30"/>
        <end position="440"/>
    </location>
</feature>
<protein>
    <recommendedName>
        <fullName evidence="3">Peptidase M15A C-terminal domain-containing protein</fullName>
    </recommendedName>
</protein>
<feature type="compositionally biased region" description="Low complexity" evidence="1">
    <location>
        <begin position="145"/>
        <end position="158"/>
    </location>
</feature>
<name>A0A2N9W212_9HYPH</name>
<sequence length="440" mass="44911">MLASVSALRASTVACVIVLAGIAATSCTATGSSPNVTSALTAASENAATGDVKHAADSSLPSGGSQTVSPEALALAGSTETNALQAINQAATKPADSKTAQAGAATTPSATDTQQAAATPAPAEVKPPVKTSLFGSSTPAKAEETQQVASAATASAEQPVKTSLFGSSTKVEPAPQPTQDQEAQKPAAEAKGIDAKAEAANAEQAAAPEKKPATAAPSKDNGLLLRLFSNNQTKSAANRQIAIIAPKSQPKLRAVEASVQTASALPSAESFAGKTEHLSSLPGVRPNAGIQIMQRDSLYDDDDVEAAAAPVILASAAGLARLAPNGLKVQRESVQVACLKPQLVGILKTLERRYGKAVIVTSGYRSPPYNRLVNGAKASLHMSCAAADIQIPGVSKWELANFARSMPGRGGVGTYCHTESVHVDIGPRRDWNWRCSRGRA</sequence>